<dbReference type="STRING" id="1071400.LBUCD034_0488"/>
<dbReference type="EMBL" id="CP003043">
    <property type="protein sequence ID" value="AFR99585.1"/>
    <property type="molecule type" value="Genomic_DNA"/>
</dbReference>
<dbReference type="Proteomes" id="UP000007332">
    <property type="component" value="Chromosome"/>
</dbReference>
<name>J9W5Q0_LENBU</name>
<keyword evidence="2" id="KW-1185">Reference proteome</keyword>
<sequence length="102" mass="11386">MKGSDGFLRNIKACCAHRHAGDFDKLIGCSETLKVSNLKPTKIAKSHRRTPVLNSDSLSNSVLTICNLQWASLPFHFEFLLPIFLHTIHNLSSTGHFEHSCP</sequence>
<reference evidence="1 2" key="1">
    <citation type="journal article" date="2012" name="J. Biotechnol.">
        <title>Insights into the completely annotated genome of Lactobacillus buchneri CD034, a strain isolated from stable grass silage.</title>
        <authorList>
            <person name="Heinl S."/>
            <person name="Wibberg D."/>
            <person name="Eikmeyer F."/>
            <person name="Szczepanowski R."/>
            <person name="Blom J."/>
            <person name="Linke B."/>
            <person name="Goesmann A."/>
            <person name="Grabherr R."/>
            <person name="Schwab H."/>
            <person name="Puhler A."/>
            <person name="Schluter A."/>
        </authorList>
    </citation>
    <scope>NUCLEOTIDE SEQUENCE [LARGE SCALE GENOMIC DNA]</scope>
    <source>
        <strain evidence="1 2">CD034</strain>
    </source>
</reference>
<accession>J9W5Q0</accession>
<evidence type="ECO:0000313" key="2">
    <source>
        <dbReference type="Proteomes" id="UP000007332"/>
    </source>
</evidence>
<organism evidence="1 2">
    <name type="scientific">Lentilactobacillus buchneri subsp. silagei CD034</name>
    <dbReference type="NCBI Taxonomy" id="1071400"/>
    <lineage>
        <taxon>Bacteria</taxon>
        <taxon>Bacillati</taxon>
        <taxon>Bacillota</taxon>
        <taxon>Bacilli</taxon>
        <taxon>Lactobacillales</taxon>
        <taxon>Lactobacillaceae</taxon>
        <taxon>Lentilactobacillus</taxon>
        <taxon>Lentilactobacillus buchneri subsp. silagei</taxon>
    </lineage>
</organism>
<evidence type="ECO:0000313" key="1">
    <source>
        <dbReference type="EMBL" id="AFR99585.1"/>
    </source>
</evidence>
<proteinExistence type="predicted"/>
<protein>
    <submittedName>
        <fullName evidence="1">Uncharacterized protein</fullName>
    </submittedName>
</protein>
<dbReference type="HOGENOM" id="CLU_2273730_0_0_9"/>
<gene>
    <name evidence="1" type="ORF">LBUCD034_0488</name>
</gene>
<dbReference type="KEGG" id="lbn:LBUCD034_0488"/>
<dbReference type="AlphaFoldDB" id="J9W5Q0"/>